<proteinExistence type="predicted"/>
<evidence type="ECO:0000313" key="1">
    <source>
        <dbReference type="EMBL" id="GER46057.1"/>
    </source>
</evidence>
<keyword evidence="1" id="KW-0418">Kinase</keyword>
<name>A0A5A7QNP7_STRAF</name>
<gene>
    <name evidence="1" type="ORF">STAS_23060</name>
</gene>
<dbReference type="EMBL" id="BKCP01007404">
    <property type="protein sequence ID" value="GER46057.1"/>
    <property type="molecule type" value="Genomic_DNA"/>
</dbReference>
<sequence length="163" mass="17508">MGITISNARGMYWRILGSGSNEGDEPATGSTPIRALKVGFGVFLCDFLSKFSPNAKANADLPPLLWPERASFSMSPSTLLGSTSGSPVDSQSNNDVAMGSYVFEEAGVIRVGDHEAVTKEQHWISSLLDSVHAAAAALIEKPLVEKVPHFNHDFLICSTYFGF</sequence>
<protein>
    <submittedName>
        <fullName evidence="1">Hexokinase 2</fullName>
    </submittedName>
</protein>
<dbReference type="GO" id="GO:0016301">
    <property type="term" value="F:kinase activity"/>
    <property type="evidence" value="ECO:0007669"/>
    <property type="project" value="UniProtKB-KW"/>
</dbReference>
<keyword evidence="2" id="KW-1185">Reference proteome</keyword>
<dbReference type="AlphaFoldDB" id="A0A5A7QNP7"/>
<evidence type="ECO:0000313" key="2">
    <source>
        <dbReference type="Proteomes" id="UP000325081"/>
    </source>
</evidence>
<dbReference type="Proteomes" id="UP000325081">
    <property type="component" value="Unassembled WGS sequence"/>
</dbReference>
<reference evidence="2" key="1">
    <citation type="journal article" date="2019" name="Curr. Biol.">
        <title>Genome Sequence of Striga asiatica Provides Insight into the Evolution of Plant Parasitism.</title>
        <authorList>
            <person name="Yoshida S."/>
            <person name="Kim S."/>
            <person name="Wafula E.K."/>
            <person name="Tanskanen J."/>
            <person name="Kim Y.M."/>
            <person name="Honaas L."/>
            <person name="Yang Z."/>
            <person name="Spallek T."/>
            <person name="Conn C.E."/>
            <person name="Ichihashi Y."/>
            <person name="Cheong K."/>
            <person name="Cui S."/>
            <person name="Der J.P."/>
            <person name="Gundlach H."/>
            <person name="Jiao Y."/>
            <person name="Hori C."/>
            <person name="Ishida J.K."/>
            <person name="Kasahara H."/>
            <person name="Kiba T."/>
            <person name="Kim M.S."/>
            <person name="Koo N."/>
            <person name="Laohavisit A."/>
            <person name="Lee Y.H."/>
            <person name="Lumba S."/>
            <person name="McCourt P."/>
            <person name="Mortimer J.C."/>
            <person name="Mutuku J.M."/>
            <person name="Nomura T."/>
            <person name="Sasaki-Sekimoto Y."/>
            <person name="Seto Y."/>
            <person name="Wang Y."/>
            <person name="Wakatake T."/>
            <person name="Sakakibara H."/>
            <person name="Demura T."/>
            <person name="Yamaguchi S."/>
            <person name="Yoneyama K."/>
            <person name="Manabe R.I."/>
            <person name="Nelson D.C."/>
            <person name="Schulman A.H."/>
            <person name="Timko M.P."/>
            <person name="dePamphilis C.W."/>
            <person name="Choi D."/>
            <person name="Shirasu K."/>
        </authorList>
    </citation>
    <scope>NUCLEOTIDE SEQUENCE [LARGE SCALE GENOMIC DNA]</scope>
    <source>
        <strain evidence="2">cv. UVA1</strain>
    </source>
</reference>
<keyword evidence="1" id="KW-0808">Transferase</keyword>
<comment type="caution">
    <text evidence="1">The sequence shown here is derived from an EMBL/GenBank/DDBJ whole genome shotgun (WGS) entry which is preliminary data.</text>
</comment>
<accession>A0A5A7QNP7</accession>
<organism evidence="1 2">
    <name type="scientific">Striga asiatica</name>
    <name type="common">Asiatic witchweed</name>
    <name type="synonym">Buchnera asiatica</name>
    <dbReference type="NCBI Taxonomy" id="4170"/>
    <lineage>
        <taxon>Eukaryota</taxon>
        <taxon>Viridiplantae</taxon>
        <taxon>Streptophyta</taxon>
        <taxon>Embryophyta</taxon>
        <taxon>Tracheophyta</taxon>
        <taxon>Spermatophyta</taxon>
        <taxon>Magnoliopsida</taxon>
        <taxon>eudicotyledons</taxon>
        <taxon>Gunneridae</taxon>
        <taxon>Pentapetalae</taxon>
        <taxon>asterids</taxon>
        <taxon>lamiids</taxon>
        <taxon>Lamiales</taxon>
        <taxon>Orobanchaceae</taxon>
        <taxon>Buchnereae</taxon>
        <taxon>Striga</taxon>
    </lineage>
</organism>